<accession>A0A543HW47</accession>
<dbReference type="Proteomes" id="UP000316747">
    <property type="component" value="Unassembled WGS sequence"/>
</dbReference>
<evidence type="ECO:0000313" key="2">
    <source>
        <dbReference type="Proteomes" id="UP000316747"/>
    </source>
</evidence>
<dbReference type="AlphaFoldDB" id="A0A543HW47"/>
<proteinExistence type="predicted"/>
<keyword evidence="2" id="KW-1185">Reference proteome</keyword>
<protein>
    <submittedName>
        <fullName evidence="1">Uncharacterized protein</fullName>
    </submittedName>
</protein>
<comment type="caution">
    <text evidence="1">The sequence shown here is derived from an EMBL/GenBank/DDBJ whole genome shotgun (WGS) entry which is preliminary data.</text>
</comment>
<evidence type="ECO:0000313" key="1">
    <source>
        <dbReference type="EMBL" id="TQM62563.1"/>
    </source>
</evidence>
<dbReference type="EMBL" id="VFPM01000002">
    <property type="protein sequence ID" value="TQM62563.1"/>
    <property type="molecule type" value="Genomic_DNA"/>
</dbReference>
<reference evidence="1 2" key="1">
    <citation type="submission" date="2019-06" db="EMBL/GenBank/DDBJ databases">
        <title>Genome sequencing of plant associated microbes to promote plant fitness in Sorghum bicolor and Oryza sativa.</title>
        <authorList>
            <person name="Coleman-Derr D."/>
        </authorList>
    </citation>
    <scope>NUCLEOTIDE SEQUENCE [LARGE SCALE GENOMIC DNA]</scope>
    <source>
        <strain evidence="1 2">KV-663</strain>
    </source>
</reference>
<name>A0A543HW47_9MICO</name>
<gene>
    <name evidence="1" type="ORF">FBY41_2599</name>
</gene>
<sequence length="321" mass="35174">MQIPEETRELAEAQSGVVSRAQLEAVGVPPGLIRWHSGRHWRSLLPGVLMLNTGQPTDQQRLVAAQLYAGPAAWFRGETALALHGGGPPGLRAPVQMFVPHPQRSRRVMWLSIAATRLTNERIIERGPLRISCRARAVVDAAADVVDERQARAIIVGAIQERFVRLADVQHWVGVRRRNGTVRLTAALAEAATGAWSVPESDLARVLRRSPLLAGLCANPALTTSDDVPLTTPDLWIDEVGLAIMVHSRRFHSNVLDWDSTVLADQDLRDAGVEVVPLTPNVIANDADSCLQAVLAGLERARRRTRPPVIATERDAWAWRA</sequence>
<organism evidence="1 2">
    <name type="scientific">Humibacillus xanthopallidus</name>
    <dbReference type="NCBI Taxonomy" id="412689"/>
    <lineage>
        <taxon>Bacteria</taxon>
        <taxon>Bacillati</taxon>
        <taxon>Actinomycetota</taxon>
        <taxon>Actinomycetes</taxon>
        <taxon>Micrococcales</taxon>
        <taxon>Intrasporangiaceae</taxon>
        <taxon>Humibacillus</taxon>
    </lineage>
</organism>